<feature type="region of interest" description="Disordered" evidence="1">
    <location>
        <begin position="1"/>
        <end position="46"/>
    </location>
</feature>
<organism evidence="2 3">
    <name type="scientific">Colocasia esculenta</name>
    <name type="common">Wild taro</name>
    <name type="synonym">Arum esculentum</name>
    <dbReference type="NCBI Taxonomy" id="4460"/>
    <lineage>
        <taxon>Eukaryota</taxon>
        <taxon>Viridiplantae</taxon>
        <taxon>Streptophyta</taxon>
        <taxon>Embryophyta</taxon>
        <taxon>Tracheophyta</taxon>
        <taxon>Spermatophyta</taxon>
        <taxon>Magnoliopsida</taxon>
        <taxon>Liliopsida</taxon>
        <taxon>Araceae</taxon>
        <taxon>Aroideae</taxon>
        <taxon>Colocasieae</taxon>
        <taxon>Colocasia</taxon>
    </lineage>
</organism>
<dbReference type="AlphaFoldDB" id="A0A843VPI8"/>
<comment type="caution">
    <text evidence="2">The sequence shown here is derived from an EMBL/GenBank/DDBJ whole genome shotgun (WGS) entry which is preliminary data.</text>
</comment>
<evidence type="ECO:0000313" key="3">
    <source>
        <dbReference type="Proteomes" id="UP000652761"/>
    </source>
</evidence>
<evidence type="ECO:0000256" key="1">
    <source>
        <dbReference type="SAM" id="MobiDB-lite"/>
    </source>
</evidence>
<gene>
    <name evidence="2" type="ORF">Taro_026750</name>
</gene>
<accession>A0A843VPI8</accession>
<sequence length="83" mass="9116">MGEAPAAIGVGPNRGSGQPKQGLHRPRRLGIESSKNQKNLSRIPDARTLEHQESQQLLMMKDSEQTQTSFWYVAFLGTGSNPP</sequence>
<proteinExistence type="predicted"/>
<dbReference type="Proteomes" id="UP000652761">
    <property type="component" value="Unassembled WGS sequence"/>
</dbReference>
<reference evidence="2" key="1">
    <citation type="submission" date="2017-07" db="EMBL/GenBank/DDBJ databases">
        <title>Taro Niue Genome Assembly and Annotation.</title>
        <authorList>
            <person name="Atibalentja N."/>
            <person name="Keating K."/>
            <person name="Fields C.J."/>
        </authorList>
    </citation>
    <scope>NUCLEOTIDE SEQUENCE</scope>
    <source>
        <strain evidence="2">Niue_2</strain>
        <tissue evidence="2">Leaf</tissue>
    </source>
</reference>
<keyword evidence="3" id="KW-1185">Reference proteome</keyword>
<protein>
    <submittedName>
        <fullName evidence="2">Uncharacterized protein</fullName>
    </submittedName>
</protein>
<dbReference type="EMBL" id="NMUH01001630">
    <property type="protein sequence ID" value="MQL94093.1"/>
    <property type="molecule type" value="Genomic_DNA"/>
</dbReference>
<evidence type="ECO:0000313" key="2">
    <source>
        <dbReference type="EMBL" id="MQL94093.1"/>
    </source>
</evidence>
<name>A0A843VPI8_COLES</name>